<evidence type="ECO:0000313" key="4">
    <source>
        <dbReference type="EMBL" id="ORZ12616.1"/>
    </source>
</evidence>
<dbReference type="InterPro" id="IPR013088">
    <property type="entry name" value="Znf_NHR/GATA"/>
</dbReference>
<feature type="region of interest" description="Disordered" evidence="2">
    <location>
        <begin position="208"/>
        <end position="228"/>
    </location>
</feature>
<feature type="domain" description="GATA-type" evidence="3">
    <location>
        <begin position="75"/>
        <end position="129"/>
    </location>
</feature>
<evidence type="ECO:0000313" key="5">
    <source>
        <dbReference type="Proteomes" id="UP000193560"/>
    </source>
</evidence>
<feature type="region of interest" description="Disordered" evidence="2">
    <location>
        <begin position="254"/>
        <end position="276"/>
    </location>
</feature>
<organism evidence="4 5">
    <name type="scientific">Absidia repens</name>
    <dbReference type="NCBI Taxonomy" id="90262"/>
    <lineage>
        <taxon>Eukaryota</taxon>
        <taxon>Fungi</taxon>
        <taxon>Fungi incertae sedis</taxon>
        <taxon>Mucoromycota</taxon>
        <taxon>Mucoromycotina</taxon>
        <taxon>Mucoromycetes</taxon>
        <taxon>Mucorales</taxon>
        <taxon>Cunninghamellaceae</taxon>
        <taxon>Absidia</taxon>
    </lineage>
</organism>
<dbReference type="PROSITE" id="PS50114">
    <property type="entry name" value="GATA_ZN_FINGER_2"/>
    <property type="match status" value="1"/>
</dbReference>
<proteinExistence type="predicted"/>
<dbReference type="Gene3D" id="3.30.50.10">
    <property type="entry name" value="Erythroid Transcription Factor GATA-1, subunit A"/>
    <property type="match status" value="1"/>
</dbReference>
<feature type="region of interest" description="Disordered" evidence="2">
    <location>
        <begin position="149"/>
        <end position="184"/>
    </location>
</feature>
<dbReference type="SUPFAM" id="SSF57716">
    <property type="entry name" value="Glucocorticoid receptor-like (DNA-binding domain)"/>
    <property type="match status" value="1"/>
</dbReference>
<keyword evidence="1" id="KW-0862">Zinc</keyword>
<keyword evidence="1" id="KW-0863">Zinc-finger</keyword>
<evidence type="ECO:0000256" key="1">
    <source>
        <dbReference type="PROSITE-ProRule" id="PRU00094"/>
    </source>
</evidence>
<dbReference type="AlphaFoldDB" id="A0A1X2IA07"/>
<evidence type="ECO:0000259" key="3">
    <source>
        <dbReference type="PROSITE" id="PS50114"/>
    </source>
</evidence>
<reference evidence="4 5" key="1">
    <citation type="submission" date="2016-07" db="EMBL/GenBank/DDBJ databases">
        <title>Pervasive Adenine N6-methylation of Active Genes in Fungi.</title>
        <authorList>
            <consortium name="DOE Joint Genome Institute"/>
            <person name="Mondo S.J."/>
            <person name="Dannebaum R.O."/>
            <person name="Kuo R.C."/>
            <person name="Labutti K."/>
            <person name="Haridas S."/>
            <person name="Kuo A."/>
            <person name="Salamov A."/>
            <person name="Ahrendt S.R."/>
            <person name="Lipzen A."/>
            <person name="Sullivan W."/>
            <person name="Andreopoulos W.B."/>
            <person name="Clum A."/>
            <person name="Lindquist E."/>
            <person name="Daum C."/>
            <person name="Ramamoorthy G.K."/>
            <person name="Gryganskyi A."/>
            <person name="Culley D."/>
            <person name="Magnuson J.K."/>
            <person name="James T.Y."/>
            <person name="O'Malley M.A."/>
            <person name="Stajich J.E."/>
            <person name="Spatafora J.W."/>
            <person name="Visel A."/>
            <person name="Grigoriev I.V."/>
        </authorList>
    </citation>
    <scope>NUCLEOTIDE SEQUENCE [LARGE SCALE GENOMIC DNA]</scope>
    <source>
        <strain evidence="4 5">NRRL 1336</strain>
    </source>
</reference>
<dbReference type="OrthoDB" id="2258182at2759"/>
<keyword evidence="5" id="KW-1185">Reference proteome</keyword>
<feature type="non-terminal residue" evidence="4">
    <location>
        <position position="322"/>
    </location>
</feature>
<name>A0A1X2IA07_9FUNG</name>
<dbReference type="GO" id="GO:0008270">
    <property type="term" value="F:zinc ion binding"/>
    <property type="evidence" value="ECO:0007669"/>
    <property type="project" value="UniProtKB-KW"/>
</dbReference>
<dbReference type="InterPro" id="IPR000679">
    <property type="entry name" value="Znf_GATA"/>
</dbReference>
<dbReference type="GO" id="GO:0006355">
    <property type="term" value="P:regulation of DNA-templated transcription"/>
    <property type="evidence" value="ECO:0007669"/>
    <property type="project" value="InterPro"/>
</dbReference>
<accession>A0A1X2IA07</accession>
<dbReference type="EMBL" id="MCGE01000018">
    <property type="protein sequence ID" value="ORZ12616.1"/>
    <property type="molecule type" value="Genomic_DNA"/>
</dbReference>
<comment type="caution">
    <text evidence="4">The sequence shown here is derived from an EMBL/GenBank/DDBJ whole genome shotgun (WGS) entry which is preliminary data.</text>
</comment>
<dbReference type="GO" id="GO:0043565">
    <property type="term" value="F:sequence-specific DNA binding"/>
    <property type="evidence" value="ECO:0007669"/>
    <property type="project" value="InterPro"/>
</dbReference>
<feature type="compositionally biased region" description="Low complexity" evidence="2">
    <location>
        <begin position="209"/>
        <end position="228"/>
    </location>
</feature>
<protein>
    <recommendedName>
        <fullName evidence="3">GATA-type domain-containing protein</fullName>
    </recommendedName>
</protein>
<sequence length="322" mass="36407">MCSNCNTKPASRRKLCVACYRYHLKHGEPRPLRLIVANRPGPRHHYQQQALADGKQLAVSTAATTTLKPLPLTSLSTKKHCANCGVYETHQWYRNLCGKGHWCETCKSYYLRHSKVRPAELFVKAAKRKVNVRSLVKWATWACDQHEHQHQHQQQHHHQQYDLDSSMAQQQQHEQDQRRLSTCSSLSSTTASTMFPATTHSLYEYDYHTTSTEPSPTSTPSTLSPSSSSTALNISSSWTLSGCRPHLYHPRNVSGSGCNSPNSISAPSTPPPSSTLSIPASQDYTLPSVNLQHKHIVFLLFRHYNARFLLVKITTPLYFIIF</sequence>
<evidence type="ECO:0000256" key="2">
    <source>
        <dbReference type="SAM" id="MobiDB-lite"/>
    </source>
</evidence>
<keyword evidence="1" id="KW-0479">Metal-binding</keyword>
<gene>
    <name evidence="4" type="ORF">BCR42DRAFT_419619</name>
</gene>
<dbReference type="Proteomes" id="UP000193560">
    <property type="component" value="Unassembled WGS sequence"/>
</dbReference>